<dbReference type="KEGG" id="tva:4761105"/>
<evidence type="ECO:0000259" key="2">
    <source>
        <dbReference type="PROSITE" id="PS51293"/>
    </source>
</evidence>
<accession>A2EVQ3</accession>
<dbReference type="GO" id="GO:0005654">
    <property type="term" value="C:nucleoplasm"/>
    <property type="evidence" value="ECO:0007669"/>
    <property type="project" value="UniProtKB-ARBA"/>
</dbReference>
<dbReference type="SUPFAM" id="SSF46689">
    <property type="entry name" value="Homeodomain-like"/>
    <property type="match status" value="1"/>
</dbReference>
<keyword evidence="4" id="KW-1185">Reference proteome</keyword>
<dbReference type="InParanoid" id="A2EVQ3"/>
<reference evidence="3" key="2">
    <citation type="journal article" date="2007" name="Science">
        <title>Draft genome sequence of the sexually transmitted pathogen Trichomonas vaginalis.</title>
        <authorList>
            <person name="Carlton J.M."/>
            <person name="Hirt R.P."/>
            <person name="Silva J.C."/>
            <person name="Delcher A.L."/>
            <person name="Schatz M."/>
            <person name="Zhao Q."/>
            <person name="Wortman J.R."/>
            <person name="Bidwell S.L."/>
            <person name="Alsmark U.C.M."/>
            <person name="Besteiro S."/>
            <person name="Sicheritz-Ponten T."/>
            <person name="Noel C.J."/>
            <person name="Dacks J.B."/>
            <person name="Foster P.G."/>
            <person name="Simillion C."/>
            <person name="Van de Peer Y."/>
            <person name="Miranda-Saavedra D."/>
            <person name="Barton G.J."/>
            <person name="Westrop G.D."/>
            <person name="Mueller S."/>
            <person name="Dessi D."/>
            <person name="Fiori P.L."/>
            <person name="Ren Q."/>
            <person name="Paulsen I."/>
            <person name="Zhang H."/>
            <person name="Bastida-Corcuera F.D."/>
            <person name="Simoes-Barbosa A."/>
            <person name="Brown M.T."/>
            <person name="Hayes R.D."/>
            <person name="Mukherjee M."/>
            <person name="Okumura C.Y."/>
            <person name="Schneider R."/>
            <person name="Smith A.J."/>
            <person name="Vanacova S."/>
            <person name="Villalvazo M."/>
            <person name="Haas B.J."/>
            <person name="Pertea M."/>
            <person name="Feldblyum T.V."/>
            <person name="Utterback T.R."/>
            <person name="Shu C.L."/>
            <person name="Osoegawa K."/>
            <person name="de Jong P.J."/>
            <person name="Hrdy I."/>
            <person name="Horvathova L."/>
            <person name="Zubacova Z."/>
            <person name="Dolezal P."/>
            <person name="Malik S.B."/>
            <person name="Logsdon J.M. Jr."/>
            <person name="Henze K."/>
            <person name="Gupta A."/>
            <person name="Wang C.C."/>
            <person name="Dunne R.L."/>
            <person name="Upcroft J.A."/>
            <person name="Upcroft P."/>
            <person name="White O."/>
            <person name="Salzberg S.L."/>
            <person name="Tang P."/>
            <person name="Chiu C.-H."/>
            <person name="Lee Y.-S."/>
            <person name="Embley T.M."/>
            <person name="Coombs G.H."/>
            <person name="Mottram J.C."/>
            <person name="Tachezy J."/>
            <person name="Fraser-Liggett C.M."/>
            <person name="Johnson P.J."/>
        </authorList>
    </citation>
    <scope>NUCLEOTIDE SEQUENCE [LARGE SCALE GENOMIC DNA]</scope>
    <source>
        <strain evidence="3">G3</strain>
    </source>
</reference>
<dbReference type="InterPro" id="IPR001005">
    <property type="entry name" value="SANT/Myb"/>
</dbReference>
<proteinExistence type="predicted"/>
<dbReference type="AlphaFoldDB" id="A2EVQ3"/>
<dbReference type="RefSeq" id="XP_001315486.1">
    <property type="nucleotide sequence ID" value="XM_001315451.1"/>
</dbReference>
<dbReference type="PANTHER" id="PTHR13992:SF39">
    <property type="entry name" value="SMRTER, ISOFORM G"/>
    <property type="match status" value="1"/>
</dbReference>
<gene>
    <name evidence="3" type="ORF">TVAG_299260</name>
</gene>
<dbReference type="STRING" id="5722.A2EVQ3"/>
<feature type="domain" description="SANT" evidence="2">
    <location>
        <begin position="397"/>
        <end position="444"/>
    </location>
</feature>
<dbReference type="PANTHER" id="PTHR13992">
    <property type="entry name" value="NUCLEAR RECEPTOR CO-REPRESSOR RELATED NCOR"/>
    <property type="match status" value="1"/>
</dbReference>
<dbReference type="eggNOG" id="KOG1878">
    <property type="taxonomic scope" value="Eukaryota"/>
</dbReference>
<evidence type="ECO:0000313" key="4">
    <source>
        <dbReference type="Proteomes" id="UP000001542"/>
    </source>
</evidence>
<protein>
    <submittedName>
        <fullName evidence="3">Myb-like DNA-binding domain containing protein</fullName>
    </submittedName>
</protein>
<dbReference type="GO" id="GO:0003677">
    <property type="term" value="F:DNA binding"/>
    <property type="evidence" value="ECO:0007669"/>
    <property type="project" value="UniProtKB-KW"/>
</dbReference>
<feature type="region of interest" description="Disordered" evidence="1">
    <location>
        <begin position="1"/>
        <end position="41"/>
    </location>
</feature>
<dbReference type="InterPro" id="IPR017884">
    <property type="entry name" value="SANT_dom"/>
</dbReference>
<dbReference type="InterPro" id="IPR051571">
    <property type="entry name" value="N-CoR_corepressor"/>
</dbReference>
<sequence>MIPPETKEAEKPESDNNLGEIIHQPNSNENIENEKQESEIQVSNVDIITKDTEIDVNPKENEQIQSNNCENKEVSIEKEQETSIISSPDNHKENESDIKASECTLESKHEPKIFESYITLLNNQQKQKEAWDKMMKERLEHASNCDDYYNKIQNSPKLQLSNESCKPQVAPFPTLPSSQEILARIKATEDEIIVQKRKLQDLIISIQPKVTEFGSTEDAPPEIGIRNCSGVIIGKKVIDSIISANRAKASKSHDKSILHNEITSKYKRIGDYPHYFMDNTQFIEPMLEHIAENKEEEYEYNQKLTREYIERKEIWDEMSDNLNTYHKVLHASIDVWPPEFAVNLPKETDHEKLLSVVAPDQIMYNSQEEKEAYLYYDENMLVEDPERAHQQFKNRLKWTDHEKKIFMEKYALHPREFKKIANSLPGKSIKDVIEYYHIYRIKIDLKKLEVAARTKGSKRRVIAEGSRK</sequence>
<feature type="compositionally biased region" description="Basic and acidic residues" evidence="1">
    <location>
        <begin position="1"/>
        <end position="14"/>
    </location>
</feature>
<dbReference type="GO" id="GO:0032991">
    <property type="term" value="C:protein-containing complex"/>
    <property type="evidence" value="ECO:0007669"/>
    <property type="project" value="UniProtKB-ARBA"/>
</dbReference>
<organism evidence="3 4">
    <name type="scientific">Trichomonas vaginalis (strain ATCC PRA-98 / G3)</name>
    <dbReference type="NCBI Taxonomy" id="412133"/>
    <lineage>
        <taxon>Eukaryota</taxon>
        <taxon>Metamonada</taxon>
        <taxon>Parabasalia</taxon>
        <taxon>Trichomonadida</taxon>
        <taxon>Trichomonadidae</taxon>
        <taxon>Trichomonas</taxon>
    </lineage>
</organism>
<dbReference type="InterPro" id="IPR009057">
    <property type="entry name" value="Homeodomain-like_sf"/>
</dbReference>
<dbReference type="OrthoDB" id="10258692at2759"/>
<keyword evidence="3" id="KW-0238">DNA-binding</keyword>
<dbReference type="Pfam" id="PF00249">
    <property type="entry name" value="Myb_DNA-binding"/>
    <property type="match status" value="1"/>
</dbReference>
<evidence type="ECO:0000313" key="3">
    <source>
        <dbReference type="EMBL" id="EAY03263.1"/>
    </source>
</evidence>
<dbReference type="Proteomes" id="UP000001542">
    <property type="component" value="Unassembled WGS sequence"/>
</dbReference>
<feature type="region of interest" description="Disordered" evidence="1">
    <location>
        <begin position="60"/>
        <end position="96"/>
    </location>
</feature>
<dbReference type="SMR" id="A2EVQ3"/>
<dbReference type="Gene3D" id="1.10.10.60">
    <property type="entry name" value="Homeodomain-like"/>
    <property type="match status" value="1"/>
</dbReference>
<reference evidence="3" key="1">
    <citation type="submission" date="2006-10" db="EMBL/GenBank/DDBJ databases">
        <authorList>
            <person name="Amadeo P."/>
            <person name="Zhao Q."/>
            <person name="Wortman J."/>
            <person name="Fraser-Liggett C."/>
            <person name="Carlton J."/>
        </authorList>
    </citation>
    <scope>NUCLEOTIDE SEQUENCE</scope>
    <source>
        <strain evidence="3">G3</strain>
    </source>
</reference>
<dbReference type="VEuPathDB" id="TrichDB:TVAGG3_0414410"/>
<dbReference type="VEuPathDB" id="TrichDB:TVAG_299260"/>
<dbReference type="EMBL" id="DS113510">
    <property type="protein sequence ID" value="EAY03263.1"/>
    <property type="molecule type" value="Genomic_DNA"/>
</dbReference>
<dbReference type="SMART" id="SM00717">
    <property type="entry name" value="SANT"/>
    <property type="match status" value="1"/>
</dbReference>
<feature type="compositionally biased region" description="Basic and acidic residues" evidence="1">
    <location>
        <begin position="70"/>
        <end position="81"/>
    </location>
</feature>
<dbReference type="PROSITE" id="PS51293">
    <property type="entry name" value="SANT"/>
    <property type="match status" value="1"/>
</dbReference>
<name>A2EVQ3_TRIV3</name>
<evidence type="ECO:0000256" key="1">
    <source>
        <dbReference type="SAM" id="MobiDB-lite"/>
    </source>
</evidence>
<dbReference type="CDD" id="cd00167">
    <property type="entry name" value="SANT"/>
    <property type="match status" value="1"/>
</dbReference>